<dbReference type="PROSITE" id="PS51257">
    <property type="entry name" value="PROKAR_LIPOPROTEIN"/>
    <property type="match status" value="1"/>
</dbReference>
<reference evidence="3 4" key="1">
    <citation type="journal article" date="2023" name="ISME J.">
        <title>Thermophilic Dehalococcoidia with unusual traits shed light on an unexpected past.</title>
        <authorList>
            <person name="Palmer M."/>
            <person name="Covington J.K."/>
            <person name="Zhou E.M."/>
            <person name="Thomas S.C."/>
            <person name="Habib N."/>
            <person name="Seymour C.O."/>
            <person name="Lai D."/>
            <person name="Johnston J."/>
            <person name="Hashimi A."/>
            <person name="Jiao J.Y."/>
            <person name="Muok A.R."/>
            <person name="Liu L."/>
            <person name="Xian W.D."/>
            <person name="Zhi X.Y."/>
            <person name="Li M.M."/>
            <person name="Silva L.P."/>
            <person name="Bowen B.P."/>
            <person name="Louie K."/>
            <person name="Briegel A."/>
            <person name="Pett-Ridge J."/>
            <person name="Weber P.K."/>
            <person name="Tocheva E.I."/>
            <person name="Woyke T."/>
            <person name="Northen T.R."/>
            <person name="Mayali X."/>
            <person name="Li W.J."/>
            <person name="Hedlund B.P."/>
        </authorList>
    </citation>
    <scope>NUCLEOTIDE SEQUENCE [LARGE SCALE GENOMIC DNA]</scope>
    <source>
        <strain evidence="3 4">YIM 72310</strain>
    </source>
</reference>
<protein>
    <recommendedName>
        <fullName evidence="5">DUF3153 domain-containing protein</fullName>
    </recommendedName>
</protein>
<feature type="chain" id="PRO_5046211725" description="DUF3153 domain-containing protein" evidence="2">
    <location>
        <begin position="18"/>
        <end position="215"/>
    </location>
</feature>
<evidence type="ECO:0000313" key="3">
    <source>
        <dbReference type="EMBL" id="WBL35476.1"/>
    </source>
</evidence>
<keyword evidence="4" id="KW-1185">Reference proteome</keyword>
<evidence type="ECO:0000313" key="4">
    <source>
        <dbReference type="Proteomes" id="UP001212803"/>
    </source>
</evidence>
<dbReference type="RefSeq" id="WP_270056002.1">
    <property type="nucleotide sequence ID" value="NZ_CP115149.1"/>
</dbReference>
<proteinExistence type="predicted"/>
<feature type="transmembrane region" description="Helical" evidence="1">
    <location>
        <begin position="183"/>
        <end position="206"/>
    </location>
</feature>
<evidence type="ECO:0008006" key="5">
    <source>
        <dbReference type="Google" id="ProtNLM"/>
    </source>
</evidence>
<feature type="signal peptide" evidence="2">
    <location>
        <begin position="1"/>
        <end position="17"/>
    </location>
</feature>
<keyword evidence="2" id="KW-0732">Signal</keyword>
<keyword evidence="1" id="KW-0812">Transmembrane</keyword>
<evidence type="ECO:0000256" key="2">
    <source>
        <dbReference type="SAM" id="SignalP"/>
    </source>
</evidence>
<sequence length="215" mass="22468">MRVLILILGFAALIAGAACTASGVASLRTLDADDYMLSGPARLTTSTFGFVGATKELAGRDSGLRDGAVTVRIRAVEGENLFLGIAPREAADAYLGAARRELLDDVRYDPLEVRRTAVGAGDLPGPPGPAVPWAASAAGGAPLELTWQAENGDFIFVILREDGSPGVDAVLEFGTKFRYQRGFAMAGIAFGVFFIVVGLLLAFAALRRREAPPAG</sequence>
<keyword evidence="1" id="KW-1133">Transmembrane helix</keyword>
<keyword evidence="1" id="KW-0472">Membrane</keyword>
<dbReference type="EMBL" id="CP115149">
    <property type="protein sequence ID" value="WBL35476.1"/>
    <property type="molecule type" value="Genomic_DNA"/>
</dbReference>
<dbReference type="Proteomes" id="UP001212803">
    <property type="component" value="Chromosome"/>
</dbReference>
<name>A0ABY7M4M8_9CHLR</name>
<accession>A0ABY7M4M8</accession>
<gene>
    <name evidence="3" type="ORF">O0235_11915</name>
</gene>
<organism evidence="3 4">
    <name type="scientific">Tepidiforma flava</name>
    <dbReference type="NCBI Taxonomy" id="3004094"/>
    <lineage>
        <taxon>Bacteria</taxon>
        <taxon>Bacillati</taxon>
        <taxon>Chloroflexota</taxon>
        <taxon>Tepidiformia</taxon>
        <taxon>Tepidiformales</taxon>
        <taxon>Tepidiformaceae</taxon>
        <taxon>Tepidiforma</taxon>
    </lineage>
</organism>
<evidence type="ECO:0000256" key="1">
    <source>
        <dbReference type="SAM" id="Phobius"/>
    </source>
</evidence>